<dbReference type="Pfam" id="PF04087">
    <property type="entry name" value="DUF389"/>
    <property type="match status" value="1"/>
</dbReference>
<dbReference type="AlphaFoldDB" id="A0A8K1ZXV1"/>
<keyword evidence="3" id="KW-1185">Reference proteome</keyword>
<organism evidence="2 3">
    <name type="scientific">Petrachloros mirabilis ULC683</name>
    <dbReference type="NCBI Taxonomy" id="2781853"/>
    <lineage>
        <taxon>Bacteria</taxon>
        <taxon>Bacillati</taxon>
        <taxon>Cyanobacteriota</taxon>
        <taxon>Cyanophyceae</taxon>
        <taxon>Synechococcales</taxon>
        <taxon>Petrachlorosaceae</taxon>
        <taxon>Petrachloros</taxon>
        <taxon>Petrachloros mirabilis</taxon>
    </lineage>
</organism>
<reference evidence="2" key="1">
    <citation type="submission" date="2019-12" db="EMBL/GenBank/DDBJ databases">
        <title>High-Quality draft genome sequences of three cyanobacteria isolated from the limestone walls of the Old Cathedral of Coimbra.</title>
        <authorList>
            <person name="Tiago I."/>
            <person name="Soares F."/>
            <person name="Portugal A."/>
        </authorList>
    </citation>
    <scope>NUCLEOTIDE SEQUENCE [LARGE SCALE GENOMIC DNA]</scope>
    <source>
        <strain evidence="2">C</strain>
    </source>
</reference>
<feature type="transmembrane region" description="Helical" evidence="1">
    <location>
        <begin position="190"/>
        <end position="211"/>
    </location>
</feature>
<comment type="caution">
    <text evidence="2">The sequence shown here is derived from an EMBL/GenBank/DDBJ whole genome shotgun (WGS) entry which is preliminary data.</text>
</comment>
<keyword evidence="1" id="KW-1133">Transmembrane helix</keyword>
<keyword evidence="1" id="KW-0812">Transmembrane</keyword>
<dbReference type="EMBL" id="WVIC01000009">
    <property type="protein sequence ID" value="NCJ06103.1"/>
    <property type="molecule type" value="Genomic_DNA"/>
</dbReference>
<dbReference type="Proteomes" id="UP000607397">
    <property type="component" value="Unassembled WGS sequence"/>
</dbReference>
<feature type="transmembrane region" description="Helical" evidence="1">
    <location>
        <begin position="67"/>
        <end position="86"/>
    </location>
</feature>
<gene>
    <name evidence="2" type="ORF">GS597_06150</name>
</gene>
<feature type="transmembrane region" description="Helical" evidence="1">
    <location>
        <begin position="92"/>
        <end position="115"/>
    </location>
</feature>
<name>A0A8K1ZXV1_9CYAN</name>
<dbReference type="InterPro" id="IPR005240">
    <property type="entry name" value="DUF389"/>
</dbReference>
<feature type="transmembrane region" description="Helical" evidence="1">
    <location>
        <begin position="252"/>
        <end position="271"/>
    </location>
</feature>
<keyword evidence="1" id="KW-0472">Membrane</keyword>
<accession>A0A8K1ZXV1</accession>
<dbReference type="PANTHER" id="PTHR20992">
    <property type="entry name" value="AT15442P-RELATED"/>
    <property type="match status" value="1"/>
</dbReference>
<evidence type="ECO:0000256" key="1">
    <source>
        <dbReference type="SAM" id="Phobius"/>
    </source>
</evidence>
<protein>
    <submittedName>
        <fullName evidence="2">TIGR00341 family protein</fullName>
    </submittedName>
</protein>
<evidence type="ECO:0000313" key="2">
    <source>
        <dbReference type="EMBL" id="NCJ06103.1"/>
    </source>
</evidence>
<feature type="transmembrane region" description="Helical" evidence="1">
    <location>
        <begin position="127"/>
        <end position="146"/>
    </location>
</feature>
<evidence type="ECO:0000313" key="3">
    <source>
        <dbReference type="Proteomes" id="UP000607397"/>
    </source>
</evidence>
<sequence>MPEPETPAQIPPKPPSKIFVLRILARWKRAIWNFWHQNSGEWKWLEDEPLTLVDLTRNLWRVAVPSAGFFILLGLSSVIATLGLLAGSAATIIGAMIIAPMMGPIISIALAIVVANRRLLRRASMTLALGVAMNILIAMLLTQILGLRTLNPEIVGRIRPSLLDLGVALAAGVAGAYAKSRSEVSDALPGVAIAVALVPPLSVVGIGLAYGSQEVGVGSLILFATNLIGIIFSGALVFLLQRYGSVEKAKSGLLAGVLGLILLVIPLGISLRNILLRENVRNQIERLLQRETLTFSRTQIESLQVRPRRHRLYVEMQVTAQPGTITETQVELVRQFLASELSRTIDLTVSVIPAEFFETTAETANSD</sequence>
<dbReference type="RefSeq" id="WP_161824581.1">
    <property type="nucleotide sequence ID" value="NZ_WVIC01000009.1"/>
</dbReference>
<proteinExistence type="predicted"/>
<dbReference type="PANTHER" id="PTHR20992:SF9">
    <property type="entry name" value="AT15442P-RELATED"/>
    <property type="match status" value="1"/>
</dbReference>
<dbReference type="NCBIfam" id="TIGR00341">
    <property type="entry name" value="TIGR00341 family protein"/>
    <property type="match status" value="1"/>
</dbReference>
<feature type="transmembrane region" description="Helical" evidence="1">
    <location>
        <begin position="217"/>
        <end position="240"/>
    </location>
</feature>